<proteinExistence type="predicted"/>
<keyword evidence="2" id="KW-1185">Reference proteome</keyword>
<protein>
    <submittedName>
        <fullName evidence="1">Uncharacterized protein</fullName>
    </submittedName>
</protein>
<gene>
    <name evidence="1" type="ORF">SAMN06265379_10555</name>
</gene>
<dbReference type="Proteomes" id="UP000319040">
    <property type="component" value="Unassembled WGS sequence"/>
</dbReference>
<evidence type="ECO:0000313" key="1">
    <source>
        <dbReference type="EMBL" id="SMO69366.1"/>
    </source>
</evidence>
<dbReference type="AlphaFoldDB" id="A0A521DCK6"/>
<dbReference type="EMBL" id="FXTB01000005">
    <property type="protein sequence ID" value="SMO69366.1"/>
    <property type="molecule type" value="Genomic_DNA"/>
</dbReference>
<organism evidence="1 2">
    <name type="scientific">Saccharicrinis carchari</name>
    <dbReference type="NCBI Taxonomy" id="1168039"/>
    <lineage>
        <taxon>Bacteria</taxon>
        <taxon>Pseudomonadati</taxon>
        <taxon>Bacteroidota</taxon>
        <taxon>Bacteroidia</taxon>
        <taxon>Marinilabiliales</taxon>
        <taxon>Marinilabiliaceae</taxon>
        <taxon>Saccharicrinis</taxon>
    </lineage>
</organism>
<evidence type="ECO:0000313" key="2">
    <source>
        <dbReference type="Proteomes" id="UP000319040"/>
    </source>
</evidence>
<sequence>MSACLLGTNTGEQLFCLLFYLEPGFLLTCVLTQMGTKIANKKGDVITSPQKIILYIIHA</sequence>
<reference evidence="1 2" key="1">
    <citation type="submission" date="2017-05" db="EMBL/GenBank/DDBJ databases">
        <authorList>
            <person name="Varghese N."/>
            <person name="Submissions S."/>
        </authorList>
    </citation>
    <scope>NUCLEOTIDE SEQUENCE [LARGE SCALE GENOMIC DNA]</scope>
    <source>
        <strain evidence="1 2">DSM 27040</strain>
    </source>
</reference>
<name>A0A521DCK6_SACCC</name>
<accession>A0A521DCK6</accession>